<dbReference type="EMBL" id="CP058595">
    <property type="protein sequence ID" value="QLG46630.1"/>
    <property type="molecule type" value="Genomic_DNA"/>
</dbReference>
<dbReference type="Proteomes" id="UP000509302">
    <property type="component" value="Chromosome"/>
</dbReference>
<accession>A0A7H9AT61</accession>
<evidence type="ECO:0000313" key="1">
    <source>
        <dbReference type="EMBL" id="QLG46630.1"/>
    </source>
</evidence>
<sequence length="191" mass="21561">MLTIEQNMRKKLKTYFFIIGAIILLVSCSDDDSNTEICPPELGNLDTAISEQIDFRARWTIYEYFENGAISITASVMDENCLLRAIMTITATPNLERQDFEITTAEFIREPTNISFNQVDEDASLGSWSIDEAEPNWVQFEEITEISVKGTFQATLVIQENGNDFHTLPDTLRFDNVSFEAVPGELLNGAD</sequence>
<reference evidence="1 2" key="1">
    <citation type="journal article" date="2006" name="Int. J. Syst. Evol. Microbiol.">
        <title>Costertonia aggregata gen. nov., sp. nov., a mesophilic marine bacterium of the family Flavobacteriaceae, isolated from a mature biofilm.</title>
        <authorList>
            <person name="Kwon K.K."/>
            <person name="Lee Y.K."/>
            <person name="Lee H.K."/>
        </authorList>
    </citation>
    <scope>NUCLEOTIDE SEQUENCE [LARGE SCALE GENOMIC DNA]</scope>
    <source>
        <strain evidence="1 2">KCCM 42265</strain>
    </source>
</reference>
<dbReference type="RefSeq" id="WP_179242909.1">
    <property type="nucleotide sequence ID" value="NZ_CP058595.1"/>
</dbReference>
<organism evidence="1 2">
    <name type="scientific">Costertonia aggregata</name>
    <dbReference type="NCBI Taxonomy" id="343403"/>
    <lineage>
        <taxon>Bacteria</taxon>
        <taxon>Pseudomonadati</taxon>
        <taxon>Bacteroidota</taxon>
        <taxon>Flavobacteriia</taxon>
        <taxon>Flavobacteriales</taxon>
        <taxon>Flavobacteriaceae</taxon>
        <taxon>Costertonia</taxon>
    </lineage>
</organism>
<protein>
    <submittedName>
        <fullName evidence="1">Uncharacterized protein</fullName>
    </submittedName>
</protein>
<gene>
    <name evidence="1" type="ORF">HYG79_15145</name>
</gene>
<name>A0A7H9AT61_9FLAO</name>
<keyword evidence="2" id="KW-1185">Reference proteome</keyword>
<dbReference type="AlphaFoldDB" id="A0A7H9AT61"/>
<evidence type="ECO:0000313" key="2">
    <source>
        <dbReference type="Proteomes" id="UP000509302"/>
    </source>
</evidence>
<dbReference type="KEGG" id="cagg:HYG79_15145"/>
<proteinExistence type="predicted"/>